<organism evidence="1 2">
    <name type="scientific">Actinoplanes ianthinogenes</name>
    <dbReference type="NCBI Taxonomy" id="122358"/>
    <lineage>
        <taxon>Bacteria</taxon>
        <taxon>Bacillati</taxon>
        <taxon>Actinomycetota</taxon>
        <taxon>Actinomycetes</taxon>
        <taxon>Micromonosporales</taxon>
        <taxon>Micromonosporaceae</taxon>
        <taxon>Actinoplanes</taxon>
    </lineage>
</organism>
<evidence type="ECO:0000313" key="1">
    <source>
        <dbReference type="EMBL" id="BCJ47094.1"/>
    </source>
</evidence>
<name>A0ABN6CUD8_9ACTN</name>
<evidence type="ECO:0000313" key="2">
    <source>
        <dbReference type="Proteomes" id="UP000676967"/>
    </source>
</evidence>
<keyword evidence="2" id="KW-1185">Reference proteome</keyword>
<proteinExistence type="predicted"/>
<dbReference type="EMBL" id="AP023356">
    <property type="protein sequence ID" value="BCJ47094.1"/>
    <property type="molecule type" value="Genomic_DNA"/>
</dbReference>
<gene>
    <name evidence="1" type="ORF">Aiant_77510</name>
</gene>
<sequence>MPFRVIYQAAKVTVPLVHAQSRPIDLVQPFLKVDGEGGGDVRISESTGSLYLYAGDDVLATTVRGAAVGPDDCAAAFERSPSRSTVELNAEDTYCLMTPSASMPGQAVVRLTVARPAAGANAVTLTMAAWDTHPS</sequence>
<reference evidence="1 2" key="1">
    <citation type="submission" date="2020-08" db="EMBL/GenBank/DDBJ databases">
        <title>Whole genome shotgun sequence of Actinoplanes ianthinogenes NBRC 13996.</title>
        <authorList>
            <person name="Komaki H."/>
            <person name="Tamura T."/>
        </authorList>
    </citation>
    <scope>NUCLEOTIDE SEQUENCE [LARGE SCALE GENOMIC DNA]</scope>
    <source>
        <strain evidence="1 2">NBRC 13996</strain>
    </source>
</reference>
<protein>
    <submittedName>
        <fullName evidence="1">Uncharacterized protein</fullName>
    </submittedName>
</protein>
<dbReference type="Proteomes" id="UP000676967">
    <property type="component" value="Chromosome"/>
</dbReference>
<accession>A0ABN6CUD8</accession>